<gene>
    <name evidence="3" type="ORF">ENJ42_08490</name>
</gene>
<sequence>MKGIVMGKHTYKIILLAGAMVFANPAMAASVKAFPSNQGGAQEAAVNRIAAAQTLHPTSPFSIFTPKRQTRSSTIDYSVWDAALQNVVLRLGQSIRVRAKRPNPIVGTRMITGHRSAYRLEGSRVMFSHLTPEYKAELTAYRKDLERIANNVDITALAKKEQLAFWFNLHNVALIEQIALHYPVRQPEKLRIGPNNELLNEAKILNIRGVPMSLRDIREKIVYPNWSNPDVMYGFFRGNIGGPALQNYAFTSRNVDEIIKLQAWDFVNSLRGFHESRKARKVSTLYEEVRPFYFKNWPDDLIAHLRKHAEPDVLKELASDKPVEFDRYDPVVADLNGGDRPRTANLNVVLNGQRLGAKVSPETLRLLQELDNKTKIMRRRGMIGKRKGVVTIEDIPTVDIDLGDDYNDETTNLETPSK</sequence>
<comment type="caution">
    <text evidence="3">The sequence shown here is derived from an EMBL/GenBank/DDBJ whole genome shotgun (WGS) entry which is preliminary data.</text>
</comment>
<proteinExistence type="predicted"/>
<organism evidence="3">
    <name type="scientific">Hellea balneolensis</name>
    <dbReference type="NCBI Taxonomy" id="287478"/>
    <lineage>
        <taxon>Bacteria</taxon>
        <taxon>Pseudomonadati</taxon>
        <taxon>Pseudomonadota</taxon>
        <taxon>Alphaproteobacteria</taxon>
        <taxon>Maricaulales</taxon>
        <taxon>Robiginitomaculaceae</taxon>
        <taxon>Hellea</taxon>
    </lineage>
</organism>
<dbReference type="Proteomes" id="UP000885830">
    <property type="component" value="Unassembled WGS sequence"/>
</dbReference>
<accession>A0A7C5QQC1</accession>
<dbReference type="InterPro" id="IPR006869">
    <property type="entry name" value="DUF547"/>
</dbReference>
<dbReference type="EMBL" id="DRMJ01000443">
    <property type="protein sequence ID" value="HHL43641.1"/>
    <property type="molecule type" value="Genomic_DNA"/>
</dbReference>
<name>A0A7C5QQC1_9PROT</name>
<evidence type="ECO:0000256" key="1">
    <source>
        <dbReference type="SAM" id="SignalP"/>
    </source>
</evidence>
<feature type="domain" description="DUF547" evidence="2">
    <location>
        <begin position="156"/>
        <end position="267"/>
    </location>
</feature>
<evidence type="ECO:0000259" key="2">
    <source>
        <dbReference type="Pfam" id="PF04784"/>
    </source>
</evidence>
<keyword evidence="1" id="KW-0732">Signal</keyword>
<dbReference type="AlphaFoldDB" id="A0A7C5QQC1"/>
<reference evidence="3" key="1">
    <citation type="journal article" date="2020" name="mSystems">
        <title>Genome- and Community-Level Interaction Insights into Carbon Utilization and Element Cycling Functions of Hydrothermarchaeota in Hydrothermal Sediment.</title>
        <authorList>
            <person name="Zhou Z."/>
            <person name="Liu Y."/>
            <person name="Xu W."/>
            <person name="Pan J."/>
            <person name="Luo Z.H."/>
            <person name="Li M."/>
        </authorList>
    </citation>
    <scope>NUCLEOTIDE SEQUENCE [LARGE SCALE GENOMIC DNA]</scope>
    <source>
        <strain evidence="3">HyVt-485</strain>
    </source>
</reference>
<protein>
    <submittedName>
        <fullName evidence="3">DUF547 domain-containing protein</fullName>
    </submittedName>
</protein>
<feature type="signal peptide" evidence="1">
    <location>
        <begin position="1"/>
        <end position="28"/>
    </location>
</feature>
<dbReference type="Pfam" id="PF04784">
    <property type="entry name" value="DUF547"/>
    <property type="match status" value="1"/>
</dbReference>
<feature type="chain" id="PRO_5027737506" evidence="1">
    <location>
        <begin position="29"/>
        <end position="418"/>
    </location>
</feature>
<evidence type="ECO:0000313" key="3">
    <source>
        <dbReference type="EMBL" id="HHL43641.1"/>
    </source>
</evidence>